<dbReference type="GO" id="GO:0071111">
    <property type="term" value="F:cyclic-guanylate-specific phosphodiesterase activity"/>
    <property type="evidence" value="ECO:0007669"/>
    <property type="project" value="InterPro"/>
</dbReference>
<dbReference type="InterPro" id="IPR043128">
    <property type="entry name" value="Rev_trsase/Diguanyl_cyclase"/>
</dbReference>
<dbReference type="PANTHER" id="PTHR33121">
    <property type="entry name" value="CYCLIC DI-GMP PHOSPHODIESTERASE PDEF"/>
    <property type="match status" value="1"/>
</dbReference>
<name>A0A1M4UFD4_9ACTN</name>
<dbReference type="PANTHER" id="PTHR33121:SF70">
    <property type="entry name" value="SIGNALING PROTEIN YKOW"/>
    <property type="match status" value="1"/>
</dbReference>
<dbReference type="Gene3D" id="3.30.70.270">
    <property type="match status" value="1"/>
</dbReference>
<gene>
    <name evidence="2" type="ORF">SAMN02745225_00943</name>
</gene>
<dbReference type="EMBL" id="FQUL01000010">
    <property type="protein sequence ID" value="SHE55347.1"/>
    <property type="molecule type" value="Genomic_DNA"/>
</dbReference>
<accession>A0A1M4UFD4</accession>
<dbReference type="Pfam" id="PF00563">
    <property type="entry name" value="EAL"/>
    <property type="match status" value="1"/>
</dbReference>
<dbReference type="InterPro" id="IPR050706">
    <property type="entry name" value="Cyclic-di-GMP_PDE-like"/>
</dbReference>
<dbReference type="Proteomes" id="UP000184295">
    <property type="component" value="Unassembled WGS sequence"/>
</dbReference>
<dbReference type="SMART" id="SM00052">
    <property type="entry name" value="EAL"/>
    <property type="match status" value="1"/>
</dbReference>
<evidence type="ECO:0000259" key="1">
    <source>
        <dbReference type="PROSITE" id="PS50883"/>
    </source>
</evidence>
<dbReference type="Gene3D" id="3.20.20.450">
    <property type="entry name" value="EAL domain"/>
    <property type="match status" value="1"/>
</dbReference>
<dbReference type="RefSeq" id="WP_072789314.1">
    <property type="nucleotide sequence ID" value="NZ_FQUL01000010.1"/>
</dbReference>
<protein>
    <submittedName>
        <fullName evidence="2">EAL domain, c-di-GMP-specific phosphodiesterase class I (Or its enzymatically inactive variant)</fullName>
    </submittedName>
</protein>
<organism evidence="2 3">
    <name type="scientific">Ferrithrix thermotolerans DSM 19514</name>
    <dbReference type="NCBI Taxonomy" id="1121881"/>
    <lineage>
        <taxon>Bacteria</taxon>
        <taxon>Bacillati</taxon>
        <taxon>Actinomycetota</taxon>
        <taxon>Acidimicrobiia</taxon>
        <taxon>Acidimicrobiales</taxon>
        <taxon>Acidimicrobiaceae</taxon>
        <taxon>Ferrithrix</taxon>
    </lineage>
</organism>
<dbReference type="STRING" id="1121881.SAMN02745225_00943"/>
<keyword evidence="3" id="KW-1185">Reference proteome</keyword>
<dbReference type="InterPro" id="IPR035919">
    <property type="entry name" value="EAL_sf"/>
</dbReference>
<dbReference type="InterPro" id="IPR001633">
    <property type="entry name" value="EAL_dom"/>
</dbReference>
<feature type="domain" description="EAL" evidence="1">
    <location>
        <begin position="256"/>
        <end position="504"/>
    </location>
</feature>
<sequence>MLGFRESAGRAVLELSEKAVTYPNGDAWSEAVRQARSAVYEQGSIARRYVEDDQEMLKALDKINLLFSLHISQIEDVRQGALASIQELNRLSKIHPQLLTYNRRTLIEQVEKDGFVGLGPELDFTLVKLSNLERIRDSIGVEKKDELLRLVIERAREYISESVMLFSLSPVELMFVATSTPKNRENLSRSIQSFKVPMRSGGLMASLTYSASTLTAKNFHPMPFSSLYNSLASRLGEPQGMIESIHVTETPKDSKWNSAMKALNKKVASGELEPRLEMAVEMHKMELKQVELKTPLRELSRLNSEDKTPIDPILSSGLFLKIENHELKHARALSERLKVEVAVNVAPVSIVDKDLLERKIQNLQGSELSARLVLEISERYLMNFEPQELQSAVRRLKRHGVRVGLDEVGRGFSSFQLLHEVEFSHMKISPELYRDELGLNRGGGLVKHIVSMANSLGIVLSATGISSQEECLALLDMGVALQQGSYVSKLLFGTDKVKLSELPVLFKDGFTDYLNL</sequence>
<reference evidence="3" key="1">
    <citation type="submission" date="2016-11" db="EMBL/GenBank/DDBJ databases">
        <authorList>
            <person name="Varghese N."/>
            <person name="Submissions S."/>
        </authorList>
    </citation>
    <scope>NUCLEOTIDE SEQUENCE [LARGE SCALE GENOMIC DNA]</scope>
    <source>
        <strain evidence="3">DSM 19514</strain>
    </source>
</reference>
<dbReference type="SUPFAM" id="SSF141868">
    <property type="entry name" value="EAL domain-like"/>
    <property type="match status" value="1"/>
</dbReference>
<dbReference type="AlphaFoldDB" id="A0A1M4UFD4"/>
<dbReference type="CDD" id="cd01948">
    <property type="entry name" value="EAL"/>
    <property type="match status" value="1"/>
</dbReference>
<dbReference type="OrthoDB" id="1673646at2"/>
<evidence type="ECO:0000313" key="2">
    <source>
        <dbReference type="EMBL" id="SHE55347.1"/>
    </source>
</evidence>
<dbReference type="PROSITE" id="PS50883">
    <property type="entry name" value="EAL"/>
    <property type="match status" value="1"/>
</dbReference>
<evidence type="ECO:0000313" key="3">
    <source>
        <dbReference type="Proteomes" id="UP000184295"/>
    </source>
</evidence>
<proteinExistence type="predicted"/>